<dbReference type="EMBL" id="BSET01000001">
    <property type="protein sequence ID" value="GLK00773.1"/>
    <property type="molecule type" value="Genomic_DNA"/>
</dbReference>
<accession>A0A9W6M7R9</accession>
<name>A0A9W6M7R9_9MICO</name>
<sequence>MTSTMDEVVSLQLRMSEALVLFEWLASNNETDSLGGDPAEMRVLWDLEAQLESKLVVPFDADYDEQLARARADVLRET</sequence>
<evidence type="ECO:0000313" key="2">
    <source>
        <dbReference type="Proteomes" id="UP001142325"/>
    </source>
</evidence>
<evidence type="ECO:0000313" key="1">
    <source>
        <dbReference type="EMBL" id="GLK00773.1"/>
    </source>
</evidence>
<gene>
    <name evidence="1" type="ORF">GCM10017596_04880</name>
</gene>
<dbReference type="AlphaFoldDB" id="A0A9W6M7R9"/>
<comment type="caution">
    <text evidence="1">The sequence shown here is derived from an EMBL/GenBank/DDBJ whole genome shotgun (WGS) entry which is preliminary data.</text>
</comment>
<reference evidence="1" key="1">
    <citation type="journal article" date="2014" name="Int. J. Syst. Evol. Microbiol.">
        <title>Complete genome sequence of Corynebacterium casei LMG S-19264T (=DSM 44701T), isolated from a smear-ripened cheese.</title>
        <authorList>
            <consortium name="US DOE Joint Genome Institute (JGI-PGF)"/>
            <person name="Walter F."/>
            <person name="Albersmeier A."/>
            <person name="Kalinowski J."/>
            <person name="Ruckert C."/>
        </authorList>
    </citation>
    <scope>NUCLEOTIDE SEQUENCE</scope>
    <source>
        <strain evidence="1">VKM Ac-1958</strain>
    </source>
</reference>
<keyword evidence="2" id="KW-1185">Reference proteome</keyword>
<proteinExistence type="predicted"/>
<reference evidence="1" key="2">
    <citation type="submission" date="2023-01" db="EMBL/GenBank/DDBJ databases">
        <authorList>
            <person name="Sun Q."/>
            <person name="Evtushenko L."/>
        </authorList>
    </citation>
    <scope>NUCLEOTIDE SEQUENCE</scope>
    <source>
        <strain evidence="1">VKM Ac-1958</strain>
    </source>
</reference>
<organism evidence="1 2">
    <name type="scientific">Microbacterium keratanolyticum</name>
    <dbReference type="NCBI Taxonomy" id="67574"/>
    <lineage>
        <taxon>Bacteria</taxon>
        <taxon>Bacillati</taxon>
        <taxon>Actinomycetota</taxon>
        <taxon>Actinomycetes</taxon>
        <taxon>Micrococcales</taxon>
        <taxon>Microbacteriaceae</taxon>
        <taxon>Microbacterium</taxon>
    </lineage>
</organism>
<dbReference type="RefSeq" id="WP_271171463.1">
    <property type="nucleotide sequence ID" value="NZ_BAAAUM010000001.1"/>
</dbReference>
<protein>
    <submittedName>
        <fullName evidence="1">Uncharacterized protein</fullName>
    </submittedName>
</protein>
<dbReference type="Proteomes" id="UP001142325">
    <property type="component" value="Unassembled WGS sequence"/>
</dbReference>